<dbReference type="Proteomes" id="UP000694867">
    <property type="component" value="Unplaced"/>
</dbReference>
<evidence type="ECO:0000256" key="5">
    <source>
        <dbReference type="ARBA" id="ARBA00023128"/>
    </source>
</evidence>
<gene>
    <name evidence="10" type="primary">LOC100907132</name>
</gene>
<dbReference type="RefSeq" id="XP_003741693.1">
    <property type="nucleotide sequence ID" value="XM_003741645.3"/>
</dbReference>
<dbReference type="InterPro" id="IPR019716">
    <property type="entry name" value="Ribosomal_mL53"/>
</dbReference>
<dbReference type="Pfam" id="PF10780">
    <property type="entry name" value="MRP_L53"/>
    <property type="match status" value="1"/>
</dbReference>
<evidence type="ECO:0000313" key="9">
    <source>
        <dbReference type="Proteomes" id="UP000694867"/>
    </source>
</evidence>
<evidence type="ECO:0000256" key="7">
    <source>
        <dbReference type="ARBA" id="ARBA00035180"/>
    </source>
</evidence>
<reference evidence="10" key="1">
    <citation type="submission" date="2025-08" db="UniProtKB">
        <authorList>
            <consortium name="RefSeq"/>
        </authorList>
    </citation>
    <scope>IDENTIFICATION</scope>
</reference>
<evidence type="ECO:0000256" key="2">
    <source>
        <dbReference type="ARBA" id="ARBA00005557"/>
    </source>
</evidence>
<keyword evidence="3" id="KW-0809">Transit peptide</keyword>
<dbReference type="AlphaFoldDB" id="A0AAJ6QRQ5"/>
<keyword evidence="9" id="KW-1185">Reference proteome</keyword>
<evidence type="ECO:0000256" key="6">
    <source>
        <dbReference type="ARBA" id="ARBA00023274"/>
    </source>
</evidence>
<accession>A0AAJ6QRQ5</accession>
<dbReference type="PANTHER" id="PTHR33618:SF1">
    <property type="entry name" value="LARGE RIBOSOMAL SUBUNIT PROTEIN ML53"/>
    <property type="match status" value="1"/>
</dbReference>
<keyword evidence="4 10" id="KW-0689">Ribosomal protein</keyword>
<dbReference type="PANTHER" id="PTHR33618">
    <property type="entry name" value="39S RIBOSOMAL PROTEIN L53, MITOCHONDRIAL"/>
    <property type="match status" value="1"/>
</dbReference>
<comment type="subcellular location">
    <subcellularLocation>
        <location evidence="1">Mitochondrion</location>
    </subcellularLocation>
</comment>
<sequence>MTAHMHRQLLERTLFTTLKNMQLRPVKRMNFQFDPFHPQVSSIRDCLFHMNGEKLRLTNPSCSMKTEIVCDRSPPRIDLLLNEGQRYRILTENLTLLEVVQQLDKICRQFDPKKEEESRL</sequence>
<organism evidence="9 10">
    <name type="scientific">Galendromus occidentalis</name>
    <name type="common">western predatory mite</name>
    <dbReference type="NCBI Taxonomy" id="34638"/>
    <lineage>
        <taxon>Eukaryota</taxon>
        <taxon>Metazoa</taxon>
        <taxon>Ecdysozoa</taxon>
        <taxon>Arthropoda</taxon>
        <taxon>Chelicerata</taxon>
        <taxon>Arachnida</taxon>
        <taxon>Acari</taxon>
        <taxon>Parasitiformes</taxon>
        <taxon>Mesostigmata</taxon>
        <taxon>Gamasina</taxon>
        <taxon>Phytoseioidea</taxon>
        <taxon>Phytoseiidae</taxon>
        <taxon>Typhlodrominae</taxon>
        <taxon>Galendromus</taxon>
    </lineage>
</organism>
<evidence type="ECO:0000256" key="4">
    <source>
        <dbReference type="ARBA" id="ARBA00022980"/>
    </source>
</evidence>
<comment type="similarity">
    <text evidence="2">Belongs to the mitochondrion-specific ribosomal protein mL53 family.</text>
</comment>
<name>A0AAJ6QRQ5_9ACAR</name>
<dbReference type="Gene3D" id="3.40.30.10">
    <property type="entry name" value="Glutaredoxin"/>
    <property type="match status" value="1"/>
</dbReference>
<protein>
    <recommendedName>
        <fullName evidence="7">Large ribosomal subunit protein mL53</fullName>
    </recommendedName>
    <alternativeName>
        <fullName evidence="8">39S ribosomal protein L53, mitochondrial</fullName>
    </alternativeName>
</protein>
<proteinExistence type="inferred from homology"/>
<evidence type="ECO:0000313" key="10">
    <source>
        <dbReference type="RefSeq" id="XP_003741693.1"/>
    </source>
</evidence>
<evidence type="ECO:0000256" key="8">
    <source>
        <dbReference type="ARBA" id="ARBA00042721"/>
    </source>
</evidence>
<evidence type="ECO:0000256" key="1">
    <source>
        <dbReference type="ARBA" id="ARBA00004173"/>
    </source>
</evidence>
<dbReference type="GO" id="GO:0005762">
    <property type="term" value="C:mitochondrial large ribosomal subunit"/>
    <property type="evidence" value="ECO:0007669"/>
    <property type="project" value="TreeGrafter"/>
</dbReference>
<evidence type="ECO:0000256" key="3">
    <source>
        <dbReference type="ARBA" id="ARBA00022946"/>
    </source>
</evidence>
<dbReference type="KEGG" id="goe:100907132"/>
<dbReference type="GeneID" id="100907132"/>
<dbReference type="InterPro" id="IPR052473">
    <property type="entry name" value="mtLSU_mL53"/>
</dbReference>
<dbReference type="CTD" id="116540"/>
<keyword evidence="5" id="KW-0496">Mitochondrion</keyword>
<keyword evidence="6" id="KW-0687">Ribonucleoprotein</keyword>